<dbReference type="Pfam" id="PF01344">
    <property type="entry name" value="Kelch_1"/>
    <property type="match status" value="2"/>
</dbReference>
<dbReference type="PANTHER" id="PTHR46375:SF3">
    <property type="entry name" value="KELCH REPEAT AND BTB DOMAIN-CONTAINING PROTEIN 13"/>
    <property type="match status" value="1"/>
</dbReference>
<comment type="caution">
    <text evidence="6">The sequence shown here is derived from an EMBL/GenBank/DDBJ whole genome shotgun (WGS) entry which is preliminary data.</text>
</comment>
<dbReference type="SUPFAM" id="SSF57845">
    <property type="entry name" value="B-box zinc-binding domain"/>
    <property type="match status" value="1"/>
</dbReference>
<organism evidence="6 7">
    <name type="scientific">Stentor coeruleus</name>
    <dbReference type="NCBI Taxonomy" id="5963"/>
    <lineage>
        <taxon>Eukaryota</taxon>
        <taxon>Sar</taxon>
        <taxon>Alveolata</taxon>
        <taxon>Ciliophora</taxon>
        <taxon>Postciliodesmatophora</taxon>
        <taxon>Heterotrichea</taxon>
        <taxon>Heterotrichida</taxon>
        <taxon>Stentoridae</taxon>
        <taxon>Stentor</taxon>
    </lineage>
</organism>
<dbReference type="PANTHER" id="PTHR46375">
    <property type="entry name" value="KELCH REPEAT AND BTB DOMAIN-CONTAINING PROTEIN 13-RELATED"/>
    <property type="match status" value="1"/>
</dbReference>
<dbReference type="EMBL" id="MPUH01000790">
    <property type="protein sequence ID" value="OMJ73869.1"/>
    <property type="molecule type" value="Genomic_DNA"/>
</dbReference>
<dbReference type="SMART" id="SM00184">
    <property type="entry name" value="RING"/>
    <property type="match status" value="1"/>
</dbReference>
<dbReference type="InterPro" id="IPR052392">
    <property type="entry name" value="Kelch-BTB_domain-containing"/>
</dbReference>
<dbReference type="InterPro" id="IPR013083">
    <property type="entry name" value="Znf_RING/FYVE/PHD"/>
</dbReference>
<dbReference type="PROSITE" id="PS50089">
    <property type="entry name" value="ZF_RING_2"/>
    <property type="match status" value="1"/>
</dbReference>
<evidence type="ECO:0000256" key="2">
    <source>
        <dbReference type="ARBA" id="ARBA00022771"/>
    </source>
</evidence>
<keyword evidence="3" id="KW-0862">Zinc</keyword>
<dbReference type="InterPro" id="IPR017907">
    <property type="entry name" value="Znf_RING_CS"/>
</dbReference>
<keyword evidence="2 4" id="KW-0863">Zinc-finger</keyword>
<evidence type="ECO:0000313" key="6">
    <source>
        <dbReference type="EMBL" id="OMJ73869.1"/>
    </source>
</evidence>
<evidence type="ECO:0000256" key="1">
    <source>
        <dbReference type="ARBA" id="ARBA00022723"/>
    </source>
</evidence>
<dbReference type="GO" id="GO:0008270">
    <property type="term" value="F:zinc ion binding"/>
    <property type="evidence" value="ECO:0007669"/>
    <property type="project" value="UniProtKB-KW"/>
</dbReference>
<dbReference type="InterPro" id="IPR018957">
    <property type="entry name" value="Znf_C3HC4_RING-type"/>
</dbReference>
<dbReference type="AlphaFoldDB" id="A0A1R2BAS1"/>
<protein>
    <recommendedName>
        <fullName evidence="5">RING-type domain-containing protein</fullName>
    </recommendedName>
</protein>
<keyword evidence="7" id="KW-1185">Reference proteome</keyword>
<keyword evidence="1" id="KW-0479">Metal-binding</keyword>
<proteinExistence type="predicted"/>
<dbReference type="Gene3D" id="3.30.40.10">
    <property type="entry name" value="Zinc/RING finger domain, C3HC4 (zinc finger)"/>
    <property type="match status" value="1"/>
</dbReference>
<dbReference type="OrthoDB" id="45365at2759"/>
<dbReference type="Pfam" id="PF00097">
    <property type="entry name" value="zf-C3HC4"/>
    <property type="match status" value="1"/>
</dbReference>
<evidence type="ECO:0000313" key="7">
    <source>
        <dbReference type="Proteomes" id="UP000187209"/>
    </source>
</evidence>
<accession>A0A1R2BAS1</accession>
<name>A0A1R2BAS1_9CILI</name>
<feature type="domain" description="RING-type" evidence="5">
    <location>
        <begin position="6"/>
        <end position="52"/>
    </location>
</feature>
<evidence type="ECO:0000256" key="3">
    <source>
        <dbReference type="ARBA" id="ARBA00022833"/>
    </source>
</evidence>
<dbReference type="InterPro" id="IPR001841">
    <property type="entry name" value="Znf_RING"/>
</dbReference>
<sequence>MEDFLCELCETHTSNFLILSCGHNLCYECVENILNSLRLKFKEDRQLRCPFCFAITILSSSSLQGFTQNSILQIIAQDSSIIKSFKNGLEKQFYALSLEEGGEDEKESGGESAKDLNEAVECEEHNLIVDFFCEETRKAMCRVCAEEYFFMNYEVIHKDDIEFKYYSTILDLKHNKTELLNISSLFLTNSDRFKSIIEYSPKTWIESLNQILDIKSLTELTDSDVQSFFDKTSPLTRLAIEKLTSLPPRPSDYTLIGYVTRGSHDLYTYDFTNNNYNHLKINRLVSKWSCILQIHDGIFFVTGGKPSKDQGAISKCFTINMRNGLTTDNFDMLSAHSSHVSLMHNNRIYVISGKDATNQVSTFVEYWDMKLNTWNRLANCIIGRTCASGAVYNDFIYVIGGCKNNTIESYDIHTDVWNLFNFNMPDIKWQHSAVAIDNGILIFGGEGINDEPSRNSYIFNLRNYNFIEFQELPVGNSWLSSWYPVLFRGNRIWVMNKELKFLSYNTITHQWSTFKKPKECGNNNMDTGVD</sequence>
<dbReference type="InterPro" id="IPR006652">
    <property type="entry name" value="Kelch_1"/>
</dbReference>
<dbReference type="Gene3D" id="2.120.10.80">
    <property type="entry name" value="Kelch-type beta propeller"/>
    <property type="match status" value="1"/>
</dbReference>
<dbReference type="PROSITE" id="PS00518">
    <property type="entry name" value="ZF_RING_1"/>
    <property type="match status" value="1"/>
</dbReference>
<evidence type="ECO:0000256" key="4">
    <source>
        <dbReference type="PROSITE-ProRule" id="PRU00175"/>
    </source>
</evidence>
<evidence type="ECO:0000259" key="5">
    <source>
        <dbReference type="PROSITE" id="PS50089"/>
    </source>
</evidence>
<dbReference type="SUPFAM" id="SSF57850">
    <property type="entry name" value="RING/U-box"/>
    <property type="match status" value="1"/>
</dbReference>
<reference evidence="6 7" key="1">
    <citation type="submission" date="2016-11" db="EMBL/GenBank/DDBJ databases">
        <title>The macronuclear genome of Stentor coeruleus: a giant cell with tiny introns.</title>
        <authorList>
            <person name="Slabodnick M."/>
            <person name="Ruby J.G."/>
            <person name="Reiff S.B."/>
            <person name="Swart E.C."/>
            <person name="Gosai S."/>
            <person name="Prabakaran S."/>
            <person name="Witkowska E."/>
            <person name="Larue G.E."/>
            <person name="Fisher S."/>
            <person name="Freeman R.M."/>
            <person name="Gunawardena J."/>
            <person name="Chu W."/>
            <person name="Stover N.A."/>
            <person name="Gregory B.D."/>
            <person name="Nowacki M."/>
            <person name="Derisi J."/>
            <person name="Roy S.W."/>
            <person name="Marshall W.F."/>
            <person name="Sood P."/>
        </authorList>
    </citation>
    <scope>NUCLEOTIDE SEQUENCE [LARGE SCALE GENOMIC DNA]</scope>
    <source>
        <strain evidence="6">WM001</strain>
    </source>
</reference>
<dbReference type="SMART" id="SM00612">
    <property type="entry name" value="Kelch"/>
    <property type="match status" value="2"/>
</dbReference>
<dbReference type="InterPro" id="IPR015915">
    <property type="entry name" value="Kelch-typ_b-propeller"/>
</dbReference>
<dbReference type="SUPFAM" id="SSF117281">
    <property type="entry name" value="Kelch motif"/>
    <property type="match status" value="1"/>
</dbReference>
<dbReference type="Proteomes" id="UP000187209">
    <property type="component" value="Unassembled WGS sequence"/>
</dbReference>
<gene>
    <name evidence="6" type="ORF">SteCoe_27351</name>
</gene>